<organism evidence="3 4">
    <name type="scientific">Candidatus Kaiserbacteria bacterium RIFCSPLOWO2_01_FULL_52_12b</name>
    <dbReference type="NCBI Taxonomy" id="1798509"/>
    <lineage>
        <taxon>Bacteria</taxon>
        <taxon>Candidatus Kaiseribacteriota</taxon>
    </lineage>
</organism>
<reference evidence="3 4" key="1">
    <citation type="journal article" date="2016" name="Nat. Commun.">
        <title>Thousands of microbial genomes shed light on interconnected biogeochemical processes in an aquifer system.</title>
        <authorList>
            <person name="Anantharaman K."/>
            <person name="Brown C.T."/>
            <person name="Hug L.A."/>
            <person name="Sharon I."/>
            <person name="Castelle C.J."/>
            <person name="Probst A.J."/>
            <person name="Thomas B.C."/>
            <person name="Singh A."/>
            <person name="Wilkins M.J."/>
            <person name="Karaoz U."/>
            <person name="Brodie E.L."/>
            <person name="Williams K.H."/>
            <person name="Hubbard S.S."/>
            <person name="Banfield J.F."/>
        </authorList>
    </citation>
    <scope>NUCLEOTIDE SEQUENCE [LARGE SCALE GENOMIC DNA]</scope>
</reference>
<dbReference type="EMBL" id="MFLW01000025">
    <property type="protein sequence ID" value="OGG78089.1"/>
    <property type="molecule type" value="Genomic_DNA"/>
</dbReference>
<evidence type="ECO:0000259" key="2">
    <source>
        <dbReference type="Pfam" id="PF18893"/>
    </source>
</evidence>
<comment type="caution">
    <text evidence="3">The sequence shown here is derived from an EMBL/GenBank/DDBJ whole genome shotgun (WGS) entry which is preliminary data.</text>
</comment>
<dbReference type="AlphaFoldDB" id="A0A1F6EWT8"/>
<proteinExistence type="predicted"/>
<evidence type="ECO:0000313" key="3">
    <source>
        <dbReference type="EMBL" id="OGG78089.1"/>
    </source>
</evidence>
<keyword evidence="1" id="KW-0812">Transmembrane</keyword>
<evidence type="ECO:0000256" key="1">
    <source>
        <dbReference type="SAM" id="Phobius"/>
    </source>
</evidence>
<evidence type="ECO:0000313" key="4">
    <source>
        <dbReference type="Proteomes" id="UP000178811"/>
    </source>
</evidence>
<protein>
    <recommendedName>
        <fullName evidence="2">DUF5652 domain-containing protein</fullName>
    </recommendedName>
</protein>
<dbReference type="InterPro" id="IPR043712">
    <property type="entry name" value="DUF5652"/>
</dbReference>
<feature type="transmembrane region" description="Helical" evidence="1">
    <location>
        <begin position="34"/>
        <end position="54"/>
    </location>
</feature>
<sequence length="72" mass="7921">MLALIPLIVVVALWTVIIKGYALWHAARNSQKGWFIALLVVNTFGILEVIYLVWFRPSSDPATPVASSSPQA</sequence>
<accession>A0A1F6EWT8</accession>
<gene>
    <name evidence="3" type="ORF">A3A36_02640</name>
</gene>
<keyword evidence="1" id="KW-0472">Membrane</keyword>
<dbReference type="Pfam" id="PF18893">
    <property type="entry name" value="DUF5652"/>
    <property type="match status" value="1"/>
</dbReference>
<keyword evidence="1" id="KW-1133">Transmembrane helix</keyword>
<dbReference type="Proteomes" id="UP000178811">
    <property type="component" value="Unassembled WGS sequence"/>
</dbReference>
<feature type="domain" description="DUF5652" evidence="2">
    <location>
        <begin position="4"/>
        <end position="59"/>
    </location>
</feature>
<name>A0A1F6EWT8_9BACT</name>